<keyword evidence="3" id="KW-1185">Reference proteome</keyword>
<sequence>MNKILGLIGLIALCAIGYFAFDYYNQTYNTTVAYAKVPTDVPEISDTLDIDGKKVKDTYSYKYNVTFVKENGDKQEMDFELFGKNPKPFESGAYIKAEISKERVNSPTQISENEVPNKVREELDN</sequence>
<dbReference type="NCBIfam" id="TIGR01655">
    <property type="entry name" value="yxeA_fam"/>
    <property type="match status" value="1"/>
</dbReference>
<comment type="caution">
    <text evidence="2">The sequence shown here is derived from an EMBL/GenBank/DDBJ whole genome shotgun (WGS) entry which is preliminary data.</text>
</comment>
<dbReference type="InterPro" id="IPR006542">
    <property type="entry name" value="DUF1093"/>
</dbReference>
<feature type="compositionally biased region" description="Polar residues" evidence="1">
    <location>
        <begin position="105"/>
        <end position="114"/>
    </location>
</feature>
<dbReference type="InterPro" id="IPR036166">
    <property type="entry name" value="YxeA-like_sf"/>
</dbReference>
<dbReference type="OrthoDB" id="2146259at2"/>
<dbReference type="RefSeq" id="WP_069654773.1">
    <property type="nucleotide sequence ID" value="NZ_JAFLVY010000022.1"/>
</dbReference>
<accession>A0A2W3ZAY6</accession>
<organism evidence="2 3">
    <name type="scientific">Enterococcus plantarum</name>
    <dbReference type="NCBI Taxonomy" id="1077675"/>
    <lineage>
        <taxon>Bacteria</taxon>
        <taxon>Bacillati</taxon>
        <taxon>Bacillota</taxon>
        <taxon>Bacilli</taxon>
        <taxon>Lactobacillales</taxon>
        <taxon>Enterococcaceae</taxon>
        <taxon>Enterococcus</taxon>
    </lineage>
</organism>
<reference evidence="2 3" key="1">
    <citation type="submission" date="2017-11" db="EMBL/GenBank/DDBJ databases">
        <title>Draft genome sequence of Enterococcus plantarum TRW2 strain isolated from lettuce.</title>
        <authorList>
            <person name="Kim E.B."/>
            <person name="Marco M.L."/>
            <person name="Williams T.R."/>
            <person name="You I.H."/>
        </authorList>
    </citation>
    <scope>NUCLEOTIDE SEQUENCE [LARGE SCALE GENOMIC DNA]</scope>
    <source>
        <strain evidence="2 3">TRW2</strain>
    </source>
</reference>
<proteinExistence type="predicted"/>
<dbReference type="SUPFAM" id="SSF159121">
    <property type="entry name" value="BC4932-like"/>
    <property type="match status" value="1"/>
</dbReference>
<dbReference type="Pfam" id="PF06486">
    <property type="entry name" value="DUF1093"/>
    <property type="match status" value="1"/>
</dbReference>
<evidence type="ECO:0000313" key="3">
    <source>
        <dbReference type="Proteomes" id="UP000249828"/>
    </source>
</evidence>
<dbReference type="AlphaFoldDB" id="A0A2W3ZAY6"/>
<dbReference type="EMBL" id="PIEU01000068">
    <property type="protein sequence ID" value="PZL73667.1"/>
    <property type="molecule type" value="Genomic_DNA"/>
</dbReference>
<protein>
    <submittedName>
        <fullName evidence="2">DUF1093 domain-containing protein</fullName>
    </submittedName>
</protein>
<evidence type="ECO:0000313" key="2">
    <source>
        <dbReference type="EMBL" id="PZL73667.1"/>
    </source>
</evidence>
<evidence type="ECO:0000256" key="1">
    <source>
        <dbReference type="SAM" id="MobiDB-lite"/>
    </source>
</evidence>
<feature type="compositionally biased region" description="Basic and acidic residues" evidence="1">
    <location>
        <begin position="115"/>
        <end position="125"/>
    </location>
</feature>
<feature type="region of interest" description="Disordered" evidence="1">
    <location>
        <begin position="105"/>
        <end position="125"/>
    </location>
</feature>
<name>A0A2W3ZAY6_9ENTE</name>
<gene>
    <name evidence="2" type="ORF">CI088_08105</name>
</gene>
<dbReference type="Proteomes" id="UP000249828">
    <property type="component" value="Unassembled WGS sequence"/>
</dbReference>
<dbReference type="STRING" id="1077675.BCR22_04210"/>
<dbReference type="Gene3D" id="2.40.50.480">
    <property type="match status" value="1"/>
</dbReference>